<organism evidence="2 3">
    <name type="scientific">Microctonus aethiopoides</name>
    <dbReference type="NCBI Taxonomy" id="144406"/>
    <lineage>
        <taxon>Eukaryota</taxon>
        <taxon>Metazoa</taxon>
        <taxon>Ecdysozoa</taxon>
        <taxon>Arthropoda</taxon>
        <taxon>Hexapoda</taxon>
        <taxon>Insecta</taxon>
        <taxon>Pterygota</taxon>
        <taxon>Neoptera</taxon>
        <taxon>Endopterygota</taxon>
        <taxon>Hymenoptera</taxon>
        <taxon>Apocrita</taxon>
        <taxon>Ichneumonoidea</taxon>
        <taxon>Braconidae</taxon>
        <taxon>Euphorinae</taxon>
        <taxon>Microctonus</taxon>
    </lineage>
</organism>
<dbReference type="EMBL" id="JAQQBS010000922">
    <property type="protein sequence ID" value="KAK0169230.1"/>
    <property type="molecule type" value="Genomic_DNA"/>
</dbReference>
<feature type="region of interest" description="Disordered" evidence="1">
    <location>
        <begin position="226"/>
        <end position="360"/>
    </location>
</feature>
<reference evidence="2" key="2">
    <citation type="submission" date="2023-03" db="EMBL/GenBank/DDBJ databases">
        <authorList>
            <person name="Inwood S.N."/>
            <person name="Skelly J.G."/>
            <person name="Guhlin J."/>
            <person name="Harrop T.W.R."/>
            <person name="Goldson S.G."/>
            <person name="Dearden P.K."/>
        </authorList>
    </citation>
    <scope>NUCLEOTIDE SEQUENCE</scope>
    <source>
        <strain evidence="2">Irish</strain>
        <tissue evidence="2">Whole body</tissue>
    </source>
</reference>
<feature type="compositionally biased region" description="Low complexity" evidence="1">
    <location>
        <begin position="310"/>
        <end position="360"/>
    </location>
</feature>
<evidence type="ECO:0000313" key="2">
    <source>
        <dbReference type="EMBL" id="KAK0169230.1"/>
    </source>
</evidence>
<protein>
    <recommendedName>
        <fullName evidence="4">BEN domain-containing protein</fullName>
    </recommendedName>
</protein>
<sequence length="360" mass="40764">MLQKETTKKKEEKILKIRTHSHNTKDISIDSTVDVMQNEELPGKNIDNSECPTCSLLPQITSEMITNLETMLNILKMHHKYNKKKTESDSNSAACATEPKETACGLEKKLPHWRIPDFGKVELVEKSGVWFKESEIDFIVNNTSSKNPNEIIRKLFKLALGENNIYKYCAIGQKASNKMGVPQDLRNAIYKYVKKMFPTHNMDKLNRVVNLMCSSAAIKKNGKKLNNFEPISQQPPNPLPLPQQSPHQLPLLQEPPSQLPLSQQPPSPLPFLQQPPNQHPFPQQSLHQLPSLQQSPSQHPFPQQPPSPLPFLQQPPSQHPFPQQSPHQLPLPQQSSHQLAHYDSSSTNNTNILNVNLLSL</sequence>
<feature type="compositionally biased region" description="Low complexity" evidence="1">
    <location>
        <begin position="270"/>
        <end position="301"/>
    </location>
</feature>
<name>A0AA39FGM4_9HYME</name>
<evidence type="ECO:0000313" key="3">
    <source>
        <dbReference type="Proteomes" id="UP001168990"/>
    </source>
</evidence>
<keyword evidence="3" id="KW-1185">Reference proteome</keyword>
<evidence type="ECO:0000256" key="1">
    <source>
        <dbReference type="SAM" id="MobiDB-lite"/>
    </source>
</evidence>
<dbReference type="AlphaFoldDB" id="A0AA39FGM4"/>
<comment type="caution">
    <text evidence="2">The sequence shown here is derived from an EMBL/GenBank/DDBJ whole genome shotgun (WGS) entry which is preliminary data.</text>
</comment>
<feature type="compositionally biased region" description="Pro residues" evidence="1">
    <location>
        <begin position="233"/>
        <end position="243"/>
    </location>
</feature>
<gene>
    <name evidence="2" type="ORF">PV328_012310</name>
</gene>
<proteinExistence type="predicted"/>
<dbReference type="Proteomes" id="UP001168990">
    <property type="component" value="Unassembled WGS sequence"/>
</dbReference>
<reference evidence="2" key="1">
    <citation type="journal article" date="2023" name="bioRxiv">
        <title>Scaffold-level genome assemblies of two parasitoid biocontrol wasps reveal the parthenogenesis mechanism and an associated novel virus.</title>
        <authorList>
            <person name="Inwood S."/>
            <person name="Skelly J."/>
            <person name="Guhlin J."/>
            <person name="Harrop T."/>
            <person name="Goldson S."/>
            <person name="Dearden P."/>
        </authorList>
    </citation>
    <scope>NUCLEOTIDE SEQUENCE</scope>
    <source>
        <strain evidence="2">Irish</strain>
        <tissue evidence="2">Whole body</tissue>
    </source>
</reference>
<accession>A0AA39FGM4</accession>
<evidence type="ECO:0008006" key="4">
    <source>
        <dbReference type="Google" id="ProtNLM"/>
    </source>
</evidence>
<feature type="compositionally biased region" description="Low complexity" evidence="1">
    <location>
        <begin position="244"/>
        <end position="262"/>
    </location>
</feature>